<proteinExistence type="predicted"/>
<reference evidence="4" key="1">
    <citation type="submission" date="2017-02" db="UniProtKB">
        <authorList>
            <consortium name="WormBaseParasite"/>
        </authorList>
    </citation>
    <scope>IDENTIFICATION</scope>
</reference>
<evidence type="ECO:0000313" key="3">
    <source>
        <dbReference type="Proteomes" id="UP000268014"/>
    </source>
</evidence>
<dbReference type="EMBL" id="UZAF01016099">
    <property type="protein sequence ID" value="VDO20186.1"/>
    <property type="molecule type" value="Genomic_DNA"/>
</dbReference>
<reference evidence="2 3" key="2">
    <citation type="submission" date="2018-11" db="EMBL/GenBank/DDBJ databases">
        <authorList>
            <consortium name="Pathogen Informatics"/>
        </authorList>
    </citation>
    <scope>NUCLEOTIDE SEQUENCE [LARGE SCALE GENOMIC DNA]</scope>
    <source>
        <strain evidence="2 3">MHpl1</strain>
    </source>
</reference>
<organism evidence="4">
    <name type="scientific">Haemonchus placei</name>
    <name type="common">Barber's pole worm</name>
    <dbReference type="NCBI Taxonomy" id="6290"/>
    <lineage>
        <taxon>Eukaryota</taxon>
        <taxon>Metazoa</taxon>
        <taxon>Ecdysozoa</taxon>
        <taxon>Nematoda</taxon>
        <taxon>Chromadorea</taxon>
        <taxon>Rhabditida</taxon>
        <taxon>Rhabditina</taxon>
        <taxon>Rhabditomorpha</taxon>
        <taxon>Strongyloidea</taxon>
        <taxon>Trichostrongylidae</taxon>
        <taxon>Haemonchus</taxon>
    </lineage>
</organism>
<dbReference type="Proteomes" id="UP000268014">
    <property type="component" value="Unassembled WGS sequence"/>
</dbReference>
<evidence type="ECO:0000313" key="4">
    <source>
        <dbReference type="WBParaSite" id="HPLM_0000313101-mRNA-1"/>
    </source>
</evidence>
<protein>
    <submittedName>
        <fullName evidence="4">Ovule protein</fullName>
    </submittedName>
</protein>
<evidence type="ECO:0000313" key="2">
    <source>
        <dbReference type="EMBL" id="VDO20186.1"/>
    </source>
</evidence>
<dbReference type="WBParaSite" id="HPLM_0000313101-mRNA-1">
    <property type="protein sequence ID" value="HPLM_0000313101-mRNA-1"/>
    <property type="gene ID" value="HPLM_0000313101"/>
</dbReference>
<sequence>MVFKIFPCDEYEAPRIPHLAPSGRKKAYLGRSKFVSCVSSDESHQHGKGRTIYKGPRVGGSSNSL</sequence>
<gene>
    <name evidence="2" type="ORF">HPLM_LOCUS3123</name>
</gene>
<accession>A0A0N4W0N4</accession>
<feature type="region of interest" description="Disordered" evidence="1">
    <location>
        <begin position="40"/>
        <end position="65"/>
    </location>
</feature>
<evidence type="ECO:0000256" key="1">
    <source>
        <dbReference type="SAM" id="MobiDB-lite"/>
    </source>
</evidence>
<dbReference type="AlphaFoldDB" id="A0A0N4W0N4"/>
<keyword evidence="3" id="KW-1185">Reference proteome</keyword>
<name>A0A0N4W0N4_HAEPC</name>